<evidence type="ECO:0000256" key="2">
    <source>
        <dbReference type="ARBA" id="ARBA00022729"/>
    </source>
</evidence>
<evidence type="ECO:0000256" key="6">
    <source>
        <dbReference type="SAM" id="SignalP"/>
    </source>
</evidence>
<dbReference type="InterPro" id="IPR036508">
    <property type="entry name" value="Chitin-bd_dom_sf"/>
</dbReference>
<feature type="domain" description="Chitin-binding type-2" evidence="7">
    <location>
        <begin position="463"/>
        <end position="520"/>
    </location>
</feature>
<evidence type="ECO:0000256" key="5">
    <source>
        <dbReference type="ARBA" id="ARBA00023180"/>
    </source>
</evidence>
<evidence type="ECO:0000256" key="1">
    <source>
        <dbReference type="ARBA" id="ARBA00022669"/>
    </source>
</evidence>
<evidence type="ECO:0000313" key="9">
    <source>
        <dbReference type="Proteomes" id="UP001153321"/>
    </source>
</evidence>
<keyword evidence="5" id="KW-0325">Glycoprotein</keyword>
<dbReference type="AlphaFoldDB" id="A0A9P0I098"/>
<feature type="chain" id="PRO_5040139137" description="Chitin-binding type-2 domain-containing protein" evidence="6">
    <location>
        <begin position="18"/>
        <end position="687"/>
    </location>
</feature>
<dbReference type="SUPFAM" id="SSF57625">
    <property type="entry name" value="Invertebrate chitin-binding proteins"/>
    <property type="match status" value="8"/>
</dbReference>
<feature type="signal peptide" evidence="6">
    <location>
        <begin position="1"/>
        <end position="17"/>
    </location>
</feature>
<feature type="domain" description="Chitin-binding type-2" evidence="7">
    <location>
        <begin position="372"/>
        <end position="429"/>
    </location>
</feature>
<feature type="domain" description="Chitin-binding type-2" evidence="7">
    <location>
        <begin position="628"/>
        <end position="684"/>
    </location>
</feature>
<keyword evidence="3" id="KW-0677">Repeat</keyword>
<evidence type="ECO:0000256" key="3">
    <source>
        <dbReference type="ARBA" id="ARBA00022737"/>
    </source>
</evidence>
<feature type="domain" description="Chitin-binding type-2" evidence="7">
    <location>
        <begin position="99"/>
        <end position="156"/>
    </location>
</feature>
<keyword evidence="1" id="KW-0147">Chitin-binding</keyword>
<dbReference type="InterPro" id="IPR051940">
    <property type="entry name" value="Chitin_bind-dev_reg"/>
</dbReference>
<feature type="domain" description="Chitin-binding type-2" evidence="7">
    <location>
        <begin position="281"/>
        <end position="338"/>
    </location>
</feature>
<dbReference type="Gene3D" id="2.170.140.10">
    <property type="entry name" value="Chitin binding domain"/>
    <property type="match status" value="8"/>
</dbReference>
<dbReference type="PANTHER" id="PTHR23301:SF0">
    <property type="entry name" value="CHITIN-BINDING TYPE-2 DOMAIN-CONTAINING PROTEIN-RELATED"/>
    <property type="match status" value="1"/>
</dbReference>
<gene>
    <name evidence="8" type="ORF">SPLIT_LOCUS2649</name>
</gene>
<feature type="domain" description="Chitin-binding type-2" evidence="7">
    <location>
        <begin position="554"/>
        <end position="611"/>
    </location>
</feature>
<evidence type="ECO:0000313" key="8">
    <source>
        <dbReference type="EMBL" id="CAH1637288.1"/>
    </source>
</evidence>
<proteinExistence type="predicted"/>
<dbReference type="GO" id="GO:0008061">
    <property type="term" value="F:chitin binding"/>
    <property type="evidence" value="ECO:0007669"/>
    <property type="project" value="UniProtKB-KW"/>
</dbReference>
<dbReference type="EMBL" id="LR824546">
    <property type="protein sequence ID" value="CAH1637288.1"/>
    <property type="molecule type" value="Genomic_DNA"/>
</dbReference>
<dbReference type="Proteomes" id="UP001153321">
    <property type="component" value="Chromosome 15"/>
</dbReference>
<accession>A0A9P0I098</accession>
<name>A0A9P0I098_SPOLI</name>
<dbReference type="InterPro" id="IPR002557">
    <property type="entry name" value="Chitin-bd_dom"/>
</dbReference>
<evidence type="ECO:0000256" key="4">
    <source>
        <dbReference type="ARBA" id="ARBA00023157"/>
    </source>
</evidence>
<dbReference type="PROSITE" id="PS50940">
    <property type="entry name" value="CHIT_BIND_II"/>
    <property type="match status" value="8"/>
</dbReference>
<dbReference type="Pfam" id="PF01607">
    <property type="entry name" value="CBM_14"/>
    <property type="match status" value="8"/>
</dbReference>
<feature type="domain" description="Chitin-binding type-2" evidence="7">
    <location>
        <begin position="24"/>
        <end position="79"/>
    </location>
</feature>
<dbReference type="GO" id="GO:0005576">
    <property type="term" value="C:extracellular region"/>
    <property type="evidence" value="ECO:0007669"/>
    <property type="project" value="InterPro"/>
</dbReference>
<dbReference type="SMART" id="SM00494">
    <property type="entry name" value="ChtBD2"/>
    <property type="match status" value="8"/>
</dbReference>
<reference evidence="8" key="1">
    <citation type="submission" date="2022-02" db="EMBL/GenBank/DDBJ databases">
        <authorList>
            <person name="King R."/>
        </authorList>
    </citation>
    <scope>NUCLEOTIDE SEQUENCE</scope>
</reference>
<organism evidence="8 9">
    <name type="scientific">Spodoptera littoralis</name>
    <name type="common">Egyptian cotton leafworm</name>
    <dbReference type="NCBI Taxonomy" id="7109"/>
    <lineage>
        <taxon>Eukaryota</taxon>
        <taxon>Metazoa</taxon>
        <taxon>Ecdysozoa</taxon>
        <taxon>Arthropoda</taxon>
        <taxon>Hexapoda</taxon>
        <taxon>Insecta</taxon>
        <taxon>Pterygota</taxon>
        <taxon>Neoptera</taxon>
        <taxon>Endopterygota</taxon>
        <taxon>Lepidoptera</taxon>
        <taxon>Glossata</taxon>
        <taxon>Ditrysia</taxon>
        <taxon>Noctuoidea</taxon>
        <taxon>Noctuidae</taxon>
        <taxon>Amphipyrinae</taxon>
        <taxon>Spodoptera</taxon>
    </lineage>
</organism>
<keyword evidence="9" id="KW-1185">Reference proteome</keyword>
<protein>
    <recommendedName>
        <fullName evidence="7">Chitin-binding type-2 domain-containing protein</fullName>
    </recommendedName>
</protein>
<evidence type="ECO:0000259" key="7">
    <source>
        <dbReference type="PROSITE" id="PS50940"/>
    </source>
</evidence>
<feature type="domain" description="Chitin-binding type-2" evidence="7">
    <location>
        <begin position="190"/>
        <end position="247"/>
    </location>
</feature>
<keyword evidence="2 6" id="KW-0732">Signal</keyword>
<dbReference type="PANTHER" id="PTHR23301">
    <property type="entry name" value="CHITIN BINDING PERITROPHIN-A"/>
    <property type="match status" value="1"/>
</dbReference>
<keyword evidence="4" id="KW-1015">Disulfide bond</keyword>
<sequence length="687" mass="76257">MKGITLLFITAAALAHANPARFFENGCPKDTSKLLPHQDCGRFFVCFRETKFVRECPHGLHFNAELELCDLPRNAKCNLNQLEHHSEVKLLNGRNENPAAICASENSEGVLFPHEKCNQFYKCSGRHLVAFDCPTNLLFNEISKMCDWPEKVDCDNRLISDDKEVVDNNGGNNQEGGGNVGNYADPSEAPKICAAENSDGVLVAHENCDRFYKCFDGHPVALNCPDNLLYNPELEYCDWPWNVNCGERTISDDKEVVDNNGGNNQEGGGNVGNYADPSEAPKICAAENSDGVLVAHENCDRFYKCFDGHPVALNCPDNLLYNPEMEYCDWPWNVNCGERTISDDKEVVDNNGGNNQEGGGNVGNYADPSEAPKICAAENSDGVLVAHENCDRFYKCFDGHPVALNCPDNLLYKPELEYCDWPWNVNCGERTISDDKEVVDNNGGNNQEGGGNVGNYADPSEAPKICAAENSDGVLVAHENCNRFYKCFDGHPVALNCPDNLLYNPEMEYCDWPWNVNCGERTISDDKEVVDNNGGNNQEGGGNVGNNADPSEAPKICAAENSDGVLVAHENCDQFYKCFEGKPVAMNCPVNLFYNPEQGYCDWQFNVKCNNKVIPTQNNDGNGNNFVNQLCSGKDDDIIPHENCNQFYKCVHSHMEPMMYCPPGLHFNTIFKVCDWPMNVDCGQRKK</sequence>